<keyword evidence="2" id="KW-1133">Transmembrane helix</keyword>
<organism evidence="3">
    <name type="scientific">Leptolyngbya sp. NK1-12</name>
    <dbReference type="NCBI Taxonomy" id="2547451"/>
    <lineage>
        <taxon>Bacteria</taxon>
        <taxon>Bacillati</taxon>
        <taxon>Cyanobacteriota</taxon>
        <taxon>Cyanophyceae</taxon>
        <taxon>Leptolyngbyales</taxon>
        <taxon>Leptolyngbyaceae</taxon>
        <taxon>Leptolyngbya group</taxon>
        <taxon>Leptolyngbya</taxon>
    </lineage>
</organism>
<feature type="compositionally biased region" description="Basic and acidic residues" evidence="1">
    <location>
        <begin position="105"/>
        <end position="119"/>
    </location>
</feature>
<reference evidence="3" key="1">
    <citation type="submission" date="2020-05" db="EMBL/GenBank/DDBJ databases">
        <authorList>
            <person name="Zhu T."/>
            <person name="Keshari N."/>
            <person name="Lu X."/>
        </authorList>
    </citation>
    <scope>NUCLEOTIDE SEQUENCE</scope>
    <source>
        <strain evidence="3">NK1-12</strain>
    </source>
</reference>
<evidence type="ECO:0000256" key="1">
    <source>
        <dbReference type="SAM" id="MobiDB-lite"/>
    </source>
</evidence>
<feature type="compositionally biased region" description="Low complexity" evidence="1">
    <location>
        <begin position="88"/>
        <end position="101"/>
    </location>
</feature>
<feature type="transmembrane region" description="Helical" evidence="2">
    <location>
        <begin position="12"/>
        <end position="32"/>
    </location>
</feature>
<dbReference type="RefSeq" id="WP_316436771.1">
    <property type="nucleotide sequence ID" value="NZ_CP053587.1"/>
</dbReference>
<protein>
    <submittedName>
        <fullName evidence="3">Uncharacterized protein</fullName>
    </submittedName>
</protein>
<keyword evidence="2" id="KW-0812">Transmembrane</keyword>
<accession>A0AA96WKV7</accession>
<gene>
    <name evidence="3" type="ORF">HJG54_29995</name>
</gene>
<feature type="region of interest" description="Disordered" evidence="1">
    <location>
        <begin position="85"/>
        <end position="119"/>
    </location>
</feature>
<proteinExistence type="predicted"/>
<dbReference type="EMBL" id="CP053587">
    <property type="protein sequence ID" value="WNZ27144.1"/>
    <property type="molecule type" value="Genomic_DNA"/>
</dbReference>
<evidence type="ECO:0000256" key="2">
    <source>
        <dbReference type="SAM" id="Phobius"/>
    </source>
</evidence>
<sequence>MSKAITTFLTDSLIYGLSFGLNFSLAVLLISACQSFYGFLTAPASIGDSESFDSTLNNDSAPNYVDSSYLEPLDRLGAKMTAAIPSAQSPQTGTQNPQQTGRNSSELEQHRPDQTEYHQEQNKFSFAYPDDFVVDARQPVLASSADTPEMTLELWQRSKYDAIQAGAYADGAELPPNVQIAVYRNPQRLALMDWIGRSNRFVQSGSFQSQMVAGQEAIAFRSSGLYEHENVVFSNTDGTEVMVISLAKVGIDSIDAPNQRAFEQVLATFTPW</sequence>
<evidence type="ECO:0000313" key="3">
    <source>
        <dbReference type="EMBL" id="WNZ27144.1"/>
    </source>
</evidence>
<dbReference type="PROSITE" id="PS51257">
    <property type="entry name" value="PROKAR_LIPOPROTEIN"/>
    <property type="match status" value="1"/>
</dbReference>
<name>A0AA96WKV7_9CYAN</name>
<keyword evidence="2" id="KW-0472">Membrane</keyword>
<dbReference type="AlphaFoldDB" id="A0AA96WKV7"/>